<dbReference type="Pfam" id="PF00664">
    <property type="entry name" value="ABC_membrane"/>
    <property type="match status" value="1"/>
</dbReference>
<feature type="domain" description="ABC transmembrane type-1" evidence="11">
    <location>
        <begin position="20"/>
        <end position="304"/>
    </location>
</feature>
<evidence type="ECO:0000256" key="2">
    <source>
        <dbReference type="ARBA" id="ARBA00022448"/>
    </source>
</evidence>
<evidence type="ECO:0000256" key="6">
    <source>
        <dbReference type="ARBA" id="ARBA00022840"/>
    </source>
</evidence>
<keyword evidence="6 12" id="KW-0067">ATP-binding</keyword>
<dbReference type="SUPFAM" id="SSF52540">
    <property type="entry name" value="P-loop containing nucleoside triphosphate hydrolases"/>
    <property type="match status" value="1"/>
</dbReference>
<keyword evidence="7 9" id="KW-1133">Transmembrane helix</keyword>
<keyword evidence="3" id="KW-1003">Cell membrane</keyword>
<dbReference type="PROSITE" id="PS00211">
    <property type="entry name" value="ABC_TRANSPORTER_1"/>
    <property type="match status" value="1"/>
</dbReference>
<feature type="transmembrane region" description="Helical" evidence="9">
    <location>
        <begin position="244"/>
        <end position="269"/>
    </location>
</feature>
<dbReference type="PANTHER" id="PTHR43394">
    <property type="entry name" value="ATP-DEPENDENT PERMEASE MDL1, MITOCHONDRIAL"/>
    <property type="match status" value="1"/>
</dbReference>
<dbReference type="InterPro" id="IPR039421">
    <property type="entry name" value="Type_1_exporter"/>
</dbReference>
<dbReference type="InterPro" id="IPR036640">
    <property type="entry name" value="ABC1_TM_sf"/>
</dbReference>
<dbReference type="FunFam" id="3.40.50.300:FF:000221">
    <property type="entry name" value="Multidrug ABC transporter ATP-binding protein"/>
    <property type="match status" value="1"/>
</dbReference>
<evidence type="ECO:0000256" key="3">
    <source>
        <dbReference type="ARBA" id="ARBA00022475"/>
    </source>
</evidence>
<dbReference type="FunFam" id="1.20.1560.10:FF:000011">
    <property type="entry name" value="Multidrug ABC transporter ATP-binding protein"/>
    <property type="match status" value="1"/>
</dbReference>
<dbReference type="GO" id="GO:0015421">
    <property type="term" value="F:ABC-type oligopeptide transporter activity"/>
    <property type="evidence" value="ECO:0007669"/>
    <property type="project" value="TreeGrafter"/>
</dbReference>
<dbReference type="SUPFAM" id="SSF90123">
    <property type="entry name" value="ABC transporter transmembrane region"/>
    <property type="match status" value="1"/>
</dbReference>
<dbReference type="EMBL" id="PEBX01000025">
    <property type="protein sequence ID" value="PTQ56542.1"/>
    <property type="molecule type" value="Genomic_DNA"/>
</dbReference>
<gene>
    <name evidence="12" type="ORF">BSOLF_0094</name>
</gene>
<feature type="transmembrane region" description="Helical" evidence="9">
    <location>
        <begin position="130"/>
        <end position="155"/>
    </location>
</feature>
<evidence type="ECO:0000259" key="10">
    <source>
        <dbReference type="PROSITE" id="PS50893"/>
    </source>
</evidence>
<keyword evidence="5" id="KW-0547">Nucleotide-binding</keyword>
<feature type="transmembrane region" description="Helical" evidence="9">
    <location>
        <begin position="281"/>
        <end position="302"/>
    </location>
</feature>
<dbReference type="Gene3D" id="1.20.1560.10">
    <property type="entry name" value="ABC transporter type 1, transmembrane domain"/>
    <property type="match status" value="1"/>
</dbReference>
<sequence>MFKTFERLYPFLYKHRFRYLLGIIWIFLADVMQMFMPKVLGKLIDDLGSGALSFRSLLYGLLVILGSALLTVLFRYLWRMYIFGTARTLEYDLRNMLFSHLLTLSPNWYNRRKVGDLMAHATNDIGAVRFAFGGGVVMFFDTLILVTMTLFVMITTINLKLTLIAIIPLPLIAIISHRFGGLIHHRFREAQEAFSRLSERVQENISGARVVRAFVQEEAEIEKFNEASHQVLEKNTRLIRVQSIFQPVIQLFVGLSMLIVLIVGGGMVLSNTITIGDFVAFTAYLGMLVWPMRAIGWVINILQRGAASMDRLNRLFEETPDICDGPDTDYSIRTLKGHIEIKALTFTYPGQNKAALKDINLSVPPGHTVGIIGKTGSGKTTLVSLLARLYEAPPGTIFIDGHPIHRIPLSVLRGAIGFVPQDHFLFSMSIYDNIAFGVEKASLQEVEQAARMASVHTSIMDFPDAYQTMVGERGVTLSGGQKQRISIARALLKKPAILILDDALSAVDAHTEAEILKNLKQSPTPRTTFIIAHRTSAVEHADEIIVLDEGHIVERGHHDTLLAQGGVYARMVEEQSLRGHLEAIL</sequence>
<keyword evidence="4 9" id="KW-0812">Transmembrane</keyword>
<dbReference type="SMART" id="SM00382">
    <property type="entry name" value="AAA"/>
    <property type="match status" value="1"/>
</dbReference>
<evidence type="ECO:0000256" key="5">
    <source>
        <dbReference type="ARBA" id="ARBA00022741"/>
    </source>
</evidence>
<accession>A0A2R6Y1M6</accession>
<keyword evidence="8 9" id="KW-0472">Membrane</keyword>
<feature type="transmembrane region" description="Helical" evidence="9">
    <location>
        <begin position="56"/>
        <end position="78"/>
    </location>
</feature>
<protein>
    <submittedName>
        <fullName evidence="12">Lipid A export ATP-binding/permease protein MsbA</fullName>
    </submittedName>
</protein>
<evidence type="ECO:0000259" key="11">
    <source>
        <dbReference type="PROSITE" id="PS50929"/>
    </source>
</evidence>
<evidence type="ECO:0000313" key="12">
    <source>
        <dbReference type="EMBL" id="PTQ56542.1"/>
    </source>
</evidence>
<dbReference type="PANTHER" id="PTHR43394:SF1">
    <property type="entry name" value="ATP-BINDING CASSETTE SUB-FAMILY B MEMBER 10, MITOCHONDRIAL"/>
    <property type="match status" value="1"/>
</dbReference>
<comment type="subcellular location">
    <subcellularLocation>
        <location evidence="1">Cell membrane</location>
        <topology evidence="1">Multi-pass membrane protein</topology>
    </subcellularLocation>
</comment>
<feature type="domain" description="ABC transporter" evidence="10">
    <location>
        <begin position="339"/>
        <end position="574"/>
    </location>
</feature>
<dbReference type="Proteomes" id="UP000244338">
    <property type="component" value="Unassembled WGS sequence"/>
</dbReference>
<dbReference type="Pfam" id="PF00005">
    <property type="entry name" value="ABC_tran"/>
    <property type="match status" value="1"/>
</dbReference>
<reference evidence="13" key="1">
    <citation type="journal article" date="2018" name="Sci. Rep.">
        <title>Lignite coal burning seam in the remote Altai Mountains harbors a hydrogen-driven thermophilic microbial community.</title>
        <authorList>
            <person name="Kadnikov V.V."/>
            <person name="Mardanov A.V."/>
            <person name="Ivasenko D.A."/>
            <person name="Antsiferov D.V."/>
            <person name="Beletsky A.V."/>
            <person name="Karnachuk O.V."/>
            <person name="Ravin N.V."/>
        </authorList>
    </citation>
    <scope>NUCLEOTIDE SEQUENCE [LARGE SCALE GENOMIC DNA]</scope>
</reference>
<dbReference type="CDD" id="cd18541">
    <property type="entry name" value="ABC_6TM_TmrB_like"/>
    <property type="match status" value="1"/>
</dbReference>
<proteinExistence type="predicted"/>
<dbReference type="GO" id="GO:0005886">
    <property type="term" value="C:plasma membrane"/>
    <property type="evidence" value="ECO:0007669"/>
    <property type="project" value="UniProtKB-SubCell"/>
</dbReference>
<evidence type="ECO:0000256" key="4">
    <source>
        <dbReference type="ARBA" id="ARBA00022692"/>
    </source>
</evidence>
<dbReference type="InterPro" id="IPR017871">
    <property type="entry name" value="ABC_transporter-like_CS"/>
</dbReference>
<dbReference type="AlphaFoldDB" id="A0A2R6Y1M6"/>
<name>A0A2R6Y1M6_9BACL</name>
<evidence type="ECO:0000256" key="9">
    <source>
        <dbReference type="SAM" id="Phobius"/>
    </source>
</evidence>
<dbReference type="Gene3D" id="3.40.50.300">
    <property type="entry name" value="P-loop containing nucleotide triphosphate hydrolases"/>
    <property type="match status" value="1"/>
</dbReference>
<dbReference type="PROSITE" id="PS50893">
    <property type="entry name" value="ABC_TRANSPORTER_2"/>
    <property type="match status" value="1"/>
</dbReference>
<feature type="transmembrane region" description="Helical" evidence="9">
    <location>
        <begin position="17"/>
        <end position="36"/>
    </location>
</feature>
<evidence type="ECO:0000256" key="1">
    <source>
        <dbReference type="ARBA" id="ARBA00004651"/>
    </source>
</evidence>
<evidence type="ECO:0000256" key="7">
    <source>
        <dbReference type="ARBA" id="ARBA00022989"/>
    </source>
</evidence>
<dbReference type="InterPro" id="IPR027417">
    <property type="entry name" value="P-loop_NTPase"/>
</dbReference>
<feature type="transmembrane region" description="Helical" evidence="9">
    <location>
        <begin position="161"/>
        <end position="179"/>
    </location>
</feature>
<dbReference type="GO" id="GO:0005524">
    <property type="term" value="F:ATP binding"/>
    <property type="evidence" value="ECO:0007669"/>
    <property type="project" value="UniProtKB-KW"/>
</dbReference>
<dbReference type="InterPro" id="IPR011527">
    <property type="entry name" value="ABC1_TM_dom"/>
</dbReference>
<evidence type="ECO:0000313" key="13">
    <source>
        <dbReference type="Proteomes" id="UP000244338"/>
    </source>
</evidence>
<keyword evidence="2" id="KW-0813">Transport</keyword>
<dbReference type="InterPro" id="IPR003439">
    <property type="entry name" value="ABC_transporter-like_ATP-bd"/>
</dbReference>
<comment type="caution">
    <text evidence="12">The sequence shown here is derived from an EMBL/GenBank/DDBJ whole genome shotgun (WGS) entry which is preliminary data.</text>
</comment>
<dbReference type="InterPro" id="IPR003593">
    <property type="entry name" value="AAA+_ATPase"/>
</dbReference>
<organism evidence="12 13">
    <name type="scientific">Candidatus Carbonibacillus altaicus</name>
    <dbReference type="NCBI Taxonomy" id="2163959"/>
    <lineage>
        <taxon>Bacteria</taxon>
        <taxon>Bacillati</taxon>
        <taxon>Bacillota</taxon>
        <taxon>Bacilli</taxon>
        <taxon>Bacillales</taxon>
        <taxon>Candidatus Carbonibacillus</taxon>
    </lineage>
</organism>
<dbReference type="GO" id="GO:0016887">
    <property type="term" value="F:ATP hydrolysis activity"/>
    <property type="evidence" value="ECO:0007669"/>
    <property type="project" value="InterPro"/>
</dbReference>
<dbReference type="PROSITE" id="PS50929">
    <property type="entry name" value="ABC_TM1F"/>
    <property type="match status" value="1"/>
</dbReference>
<evidence type="ECO:0000256" key="8">
    <source>
        <dbReference type="ARBA" id="ARBA00023136"/>
    </source>
</evidence>